<proteinExistence type="predicted"/>
<accession>G8WYI7</accession>
<dbReference type="InterPro" id="IPR005509">
    <property type="entry name" value="AfsA_hotdog_dom"/>
</dbReference>
<evidence type="ECO:0000313" key="2">
    <source>
        <dbReference type="EMBL" id="AEW98118.1"/>
    </source>
</evidence>
<evidence type="ECO:0000259" key="1">
    <source>
        <dbReference type="Pfam" id="PF03756"/>
    </source>
</evidence>
<feature type="domain" description="A-factor biosynthesis hotdog" evidence="1">
    <location>
        <begin position="100"/>
        <end position="233"/>
    </location>
</feature>
<dbReference type="Pfam" id="PF03756">
    <property type="entry name" value="AfsA"/>
    <property type="match status" value="1"/>
</dbReference>
<dbReference type="eggNOG" id="ENOG5030SRQ">
    <property type="taxonomic scope" value="Bacteria"/>
</dbReference>
<evidence type="ECO:0000313" key="3">
    <source>
        <dbReference type="Proteomes" id="UP000007842"/>
    </source>
</evidence>
<dbReference type="AlphaFoldDB" id="G8WYI7"/>
<sequence length="263" mass="29118">MTSTTDSVPAQTEAHTIVLVGERFQTSAALPGVRTVSEFAATVAAGEYRGTTHPVEIVRGQDVSDDALDDLRATLARLGMTDHVRISDDVESRAADRDVVHKHNPENVLLADLRQLGPQTFTARLRVDGRNELLQDHQTGLHVQGMVGVEAARQMFLALFEVGYRHHWPSNKYFVVWNSMEIDFENFLFPLPASITATVLNADLHDPSKLDFHVRIEMQQSGRRVSCATINFTAFEWDRIGAVEQRRAAAAVTNLNGTGRSAT</sequence>
<dbReference type="STRING" id="1003195.SCATT_57470"/>
<gene>
    <name evidence="2" type="ordered locus">SCATT_57470</name>
</gene>
<name>G8WYI7_STREN</name>
<organism evidence="2 3">
    <name type="scientific">Streptantibioticus cattleyicolor (strain ATCC 35852 / DSM 46488 / JCM 4925 / NBRC 14057 / NRRL 8057)</name>
    <name type="common">Streptomyces cattleya</name>
    <dbReference type="NCBI Taxonomy" id="1003195"/>
    <lineage>
        <taxon>Bacteria</taxon>
        <taxon>Bacillati</taxon>
        <taxon>Actinomycetota</taxon>
        <taxon>Actinomycetes</taxon>
        <taxon>Kitasatosporales</taxon>
        <taxon>Streptomycetaceae</taxon>
        <taxon>Streptantibioticus</taxon>
    </lineage>
</organism>
<keyword evidence="3" id="KW-1185">Reference proteome</keyword>
<dbReference type="PATRIC" id="fig|1003195.29.peg.5728"/>
<reference evidence="3" key="1">
    <citation type="submission" date="2011-12" db="EMBL/GenBank/DDBJ databases">
        <title>Complete genome sequence of Streptomyces cattleya strain DSM 46488.</title>
        <authorList>
            <person name="Ou H.-Y."/>
            <person name="Li P."/>
            <person name="Zhao C."/>
            <person name="O'Hagan D."/>
            <person name="Deng Z."/>
        </authorList>
    </citation>
    <scope>NUCLEOTIDE SEQUENCE [LARGE SCALE GENOMIC DNA]</scope>
    <source>
        <strain evidence="3">ATCC 35852 / DSM 46488 / JCM 4925 / NBRC 14057 / NRRL 8057</strain>
    </source>
</reference>
<dbReference type="KEGG" id="scy:SCATT_57470"/>
<dbReference type="Proteomes" id="UP000007842">
    <property type="component" value="Chromosome"/>
</dbReference>
<dbReference type="HOGENOM" id="CLU_090339_0_0_11"/>
<dbReference type="EMBL" id="CP003219">
    <property type="protein sequence ID" value="AEW98118.1"/>
    <property type="molecule type" value="Genomic_DNA"/>
</dbReference>
<protein>
    <recommendedName>
        <fullName evidence="1">A-factor biosynthesis hotdog domain-containing protein</fullName>
    </recommendedName>
</protein>